<keyword evidence="1" id="KW-0863">Zinc-finger</keyword>
<keyword evidence="2" id="KW-1133">Transmembrane helix</keyword>
<name>A0AAV1Y076_LUPLU</name>
<dbReference type="Pfam" id="PF13639">
    <property type="entry name" value="zf-RING_2"/>
    <property type="match status" value="1"/>
</dbReference>
<gene>
    <name evidence="4" type="ORF">LLUT_LOCUS27620</name>
</gene>
<accession>A0AAV1Y076</accession>
<sequence length="197" mass="22498">MSATISQPFAPEVVTDPSLTFSHFISNASNVILILLLSLCLATIISTMVVLVLLKIFEYISDTLLDTLEDDVEEGRMRSLVVRSSLTYQSTMNQMNGNRVRLETYIQDSEMRQVYKFPSHKLPPLVIYGENDDLISFCSDCVICLENFITGESCQIFPLCNHLFHSYCIEHWLKENFTCPVCRNCLLDTKHDKLQSI</sequence>
<dbReference type="PANTHER" id="PTHR45676">
    <property type="entry name" value="RING-H2 FINGER PROTEIN ATL51-RELATED"/>
    <property type="match status" value="1"/>
</dbReference>
<evidence type="ECO:0000313" key="4">
    <source>
        <dbReference type="EMBL" id="CAL0326560.1"/>
    </source>
</evidence>
<organism evidence="4 5">
    <name type="scientific">Lupinus luteus</name>
    <name type="common">European yellow lupine</name>
    <dbReference type="NCBI Taxonomy" id="3873"/>
    <lineage>
        <taxon>Eukaryota</taxon>
        <taxon>Viridiplantae</taxon>
        <taxon>Streptophyta</taxon>
        <taxon>Embryophyta</taxon>
        <taxon>Tracheophyta</taxon>
        <taxon>Spermatophyta</taxon>
        <taxon>Magnoliopsida</taxon>
        <taxon>eudicotyledons</taxon>
        <taxon>Gunneridae</taxon>
        <taxon>Pentapetalae</taxon>
        <taxon>rosids</taxon>
        <taxon>fabids</taxon>
        <taxon>Fabales</taxon>
        <taxon>Fabaceae</taxon>
        <taxon>Papilionoideae</taxon>
        <taxon>50 kb inversion clade</taxon>
        <taxon>genistoids sensu lato</taxon>
        <taxon>core genistoids</taxon>
        <taxon>Genisteae</taxon>
        <taxon>Lupinus</taxon>
    </lineage>
</organism>
<dbReference type="GO" id="GO:0008270">
    <property type="term" value="F:zinc ion binding"/>
    <property type="evidence" value="ECO:0007669"/>
    <property type="project" value="UniProtKB-KW"/>
</dbReference>
<keyword evidence="1" id="KW-0479">Metal-binding</keyword>
<reference evidence="4 5" key="1">
    <citation type="submission" date="2024-03" db="EMBL/GenBank/DDBJ databases">
        <authorList>
            <person name="Martinez-Hernandez J."/>
        </authorList>
    </citation>
    <scope>NUCLEOTIDE SEQUENCE [LARGE SCALE GENOMIC DNA]</scope>
</reference>
<dbReference type="PANTHER" id="PTHR45676:SF61">
    <property type="entry name" value="RING-TYPE DOMAIN-CONTAINING PROTEIN"/>
    <property type="match status" value="1"/>
</dbReference>
<evidence type="ECO:0000256" key="1">
    <source>
        <dbReference type="PROSITE-ProRule" id="PRU00175"/>
    </source>
</evidence>
<dbReference type="Gene3D" id="3.30.40.10">
    <property type="entry name" value="Zinc/RING finger domain, C3HC4 (zinc finger)"/>
    <property type="match status" value="1"/>
</dbReference>
<feature type="domain" description="RING-type" evidence="3">
    <location>
        <begin position="141"/>
        <end position="183"/>
    </location>
</feature>
<dbReference type="Proteomes" id="UP001497480">
    <property type="component" value="Unassembled WGS sequence"/>
</dbReference>
<evidence type="ECO:0000259" key="3">
    <source>
        <dbReference type="PROSITE" id="PS50089"/>
    </source>
</evidence>
<evidence type="ECO:0000256" key="2">
    <source>
        <dbReference type="SAM" id="Phobius"/>
    </source>
</evidence>
<dbReference type="PROSITE" id="PS50089">
    <property type="entry name" value="ZF_RING_2"/>
    <property type="match status" value="1"/>
</dbReference>
<keyword evidence="2" id="KW-0812">Transmembrane</keyword>
<keyword evidence="2" id="KW-0472">Membrane</keyword>
<dbReference type="SUPFAM" id="SSF57850">
    <property type="entry name" value="RING/U-box"/>
    <property type="match status" value="1"/>
</dbReference>
<dbReference type="SMART" id="SM00184">
    <property type="entry name" value="RING"/>
    <property type="match status" value="1"/>
</dbReference>
<dbReference type="GO" id="GO:0016567">
    <property type="term" value="P:protein ubiquitination"/>
    <property type="evidence" value="ECO:0007669"/>
    <property type="project" value="TreeGrafter"/>
</dbReference>
<dbReference type="AlphaFoldDB" id="A0AAV1Y076"/>
<evidence type="ECO:0000313" key="5">
    <source>
        <dbReference type="Proteomes" id="UP001497480"/>
    </source>
</evidence>
<comment type="caution">
    <text evidence="4">The sequence shown here is derived from an EMBL/GenBank/DDBJ whole genome shotgun (WGS) entry which is preliminary data.</text>
</comment>
<keyword evidence="1" id="KW-0862">Zinc</keyword>
<dbReference type="InterPro" id="IPR013083">
    <property type="entry name" value="Znf_RING/FYVE/PHD"/>
</dbReference>
<protein>
    <recommendedName>
        <fullName evidence="3">RING-type domain-containing protein</fullName>
    </recommendedName>
</protein>
<dbReference type="InterPro" id="IPR001841">
    <property type="entry name" value="Znf_RING"/>
</dbReference>
<dbReference type="EMBL" id="CAXHTB010000019">
    <property type="protein sequence ID" value="CAL0326560.1"/>
    <property type="molecule type" value="Genomic_DNA"/>
</dbReference>
<feature type="transmembrane region" description="Helical" evidence="2">
    <location>
        <begin position="31"/>
        <end position="54"/>
    </location>
</feature>
<proteinExistence type="predicted"/>
<keyword evidence="5" id="KW-1185">Reference proteome</keyword>